<keyword evidence="3" id="KW-1185">Reference proteome</keyword>
<dbReference type="AlphaFoldDB" id="A0A5D4HAU8"/>
<dbReference type="EMBL" id="VTAV01000006">
    <property type="protein sequence ID" value="TYR35940.1"/>
    <property type="molecule type" value="Genomic_DNA"/>
</dbReference>
<accession>A0A5D4HAU8</accession>
<feature type="signal peptide" evidence="1">
    <location>
        <begin position="1"/>
        <end position="19"/>
    </location>
</feature>
<dbReference type="InterPro" id="IPR012334">
    <property type="entry name" value="Pectin_lyas_fold"/>
</dbReference>
<comment type="caution">
    <text evidence="2">The sequence shown here is derived from an EMBL/GenBank/DDBJ whole genome shotgun (WGS) entry which is preliminary data.</text>
</comment>
<evidence type="ECO:0000313" key="3">
    <source>
        <dbReference type="Proteomes" id="UP000322362"/>
    </source>
</evidence>
<dbReference type="Proteomes" id="UP000322362">
    <property type="component" value="Unassembled WGS sequence"/>
</dbReference>
<gene>
    <name evidence="2" type="ORF">FXV77_10855</name>
</gene>
<dbReference type="PROSITE" id="PS51257">
    <property type="entry name" value="PROKAR_LIPOPROTEIN"/>
    <property type="match status" value="1"/>
</dbReference>
<protein>
    <submittedName>
        <fullName evidence="2">Coagulation factor 5/8 type domain-containing protein</fullName>
    </submittedName>
</protein>
<feature type="chain" id="PRO_5022772296" evidence="1">
    <location>
        <begin position="20"/>
        <end position="342"/>
    </location>
</feature>
<dbReference type="InterPro" id="IPR039513">
    <property type="entry name" value="PL-6"/>
</dbReference>
<proteinExistence type="predicted"/>
<name>A0A5D4HAU8_9SPHI</name>
<evidence type="ECO:0000313" key="2">
    <source>
        <dbReference type="EMBL" id="TYR35940.1"/>
    </source>
</evidence>
<organism evidence="2 3">
    <name type="scientific">Sphingobacterium phlebotomi</name>
    <dbReference type="NCBI Taxonomy" id="2605433"/>
    <lineage>
        <taxon>Bacteria</taxon>
        <taxon>Pseudomonadati</taxon>
        <taxon>Bacteroidota</taxon>
        <taxon>Sphingobacteriia</taxon>
        <taxon>Sphingobacteriales</taxon>
        <taxon>Sphingobacteriaceae</taxon>
        <taxon>Sphingobacterium</taxon>
    </lineage>
</organism>
<keyword evidence="1" id="KW-0732">Signal</keyword>
<reference evidence="2 3" key="1">
    <citation type="submission" date="2019-08" db="EMBL/GenBank/DDBJ databases">
        <title>Phlebobacter frassis gen. nov. sp. nov., a new member of family Sphingobacteriaceae isolated from sand fly rearing media.</title>
        <authorList>
            <person name="Kakumanu M.L."/>
            <person name="Marayati B.F."/>
            <person name="Wada-Katsumata A."/>
            <person name="Wasserberg G."/>
            <person name="Schal C."/>
            <person name="Apperson C.S."/>
            <person name="Ponnusamy L."/>
        </authorList>
    </citation>
    <scope>NUCLEOTIDE SEQUENCE [LARGE SCALE GENOMIC DNA]</scope>
    <source>
        <strain evidence="2 3">SSI9</strain>
    </source>
</reference>
<evidence type="ECO:0000256" key="1">
    <source>
        <dbReference type="SAM" id="SignalP"/>
    </source>
</evidence>
<dbReference type="InterPro" id="IPR011050">
    <property type="entry name" value="Pectin_lyase_fold/virulence"/>
</dbReference>
<dbReference type="RefSeq" id="WP_148919259.1">
    <property type="nucleotide sequence ID" value="NZ_VTAV01000006.1"/>
</dbReference>
<sequence>MKQLIFLIFLTGVSCGATSLVPLPTDESQPQNPHVYTLIKVESTAQLKKALAEAQPGDSIVIAPGTYEGRFILSKSGTETQPIVVEGAGTATILDAGDTHTGYVFHLQGNHCKIKKMMLQNGLKGFMADNASFNTLAYLTVNNIGEEAIHLRKFSSHNVVQHCDISATGLKRPGYGEGIYIGTANSNWARYTDGEPDKCDYNTVIHNKIGPGITAECIDIKEGTSYGLIAHNTFYADGISGENSADSWLDVKGNSYKIAHNQGYHDGSNTNFLDGIQINCAYEGWGSYNIFSNNSFQVNAAGYAINVRLKSSKGEAVGNIIDGTNEQEGAQKGLTNITITNK</sequence>
<dbReference type="SUPFAM" id="SSF51126">
    <property type="entry name" value="Pectin lyase-like"/>
    <property type="match status" value="1"/>
</dbReference>
<dbReference type="Gene3D" id="2.160.20.10">
    <property type="entry name" value="Single-stranded right-handed beta-helix, Pectin lyase-like"/>
    <property type="match status" value="1"/>
</dbReference>
<dbReference type="Pfam" id="PF14592">
    <property type="entry name" value="Chondroitinas_B"/>
    <property type="match status" value="1"/>
</dbReference>